<evidence type="ECO:0000256" key="1">
    <source>
        <dbReference type="SAM" id="MobiDB-lite"/>
    </source>
</evidence>
<dbReference type="AlphaFoldDB" id="A0A212CYZ0"/>
<evidence type="ECO:0000313" key="2">
    <source>
        <dbReference type="EMBL" id="OWK11173.1"/>
    </source>
</evidence>
<proteinExistence type="predicted"/>
<accession>A0A212CYZ0</accession>
<protein>
    <submittedName>
        <fullName evidence="2">Uncharacterized protein</fullName>
    </submittedName>
</protein>
<organism evidence="2 3">
    <name type="scientific">Cervus elaphus hippelaphus</name>
    <name type="common">European red deer</name>
    <dbReference type="NCBI Taxonomy" id="46360"/>
    <lineage>
        <taxon>Eukaryota</taxon>
        <taxon>Metazoa</taxon>
        <taxon>Chordata</taxon>
        <taxon>Craniata</taxon>
        <taxon>Vertebrata</taxon>
        <taxon>Euteleostomi</taxon>
        <taxon>Mammalia</taxon>
        <taxon>Eutheria</taxon>
        <taxon>Laurasiatheria</taxon>
        <taxon>Artiodactyla</taxon>
        <taxon>Ruminantia</taxon>
        <taxon>Pecora</taxon>
        <taxon>Cervidae</taxon>
        <taxon>Cervinae</taxon>
        <taxon>Cervus</taxon>
    </lineage>
</organism>
<feature type="compositionally biased region" description="Low complexity" evidence="1">
    <location>
        <begin position="98"/>
        <end position="111"/>
    </location>
</feature>
<gene>
    <name evidence="2" type="ORF">Celaphus_00007393</name>
</gene>
<name>A0A212CYZ0_CEREH</name>
<sequence>MVSLCVWGDAHPLVQQGLDVRLWSRDDWFETYGAEAPRTRRADCRPGTVRRSRACAELNADAPPVSADRRGRASASELASTRRPRPKRPGARVDGEAETAQAREAAAPARAGWTLAGSGPVERASQPAVSGTCRPLSPAPLCSGSFVVCSRCHSGASAGSRPCGSRGAARARPAFGALCPPRLRAPLTPSEGDRKRRRRVALCPMPGPRTPSPPFLRVPSLVPFSDCQAPVTSFTQRKVHGLWDSEWEEWVAGHSGQFAGLDCGSLPT</sequence>
<dbReference type="EMBL" id="MKHE01000010">
    <property type="protein sequence ID" value="OWK11173.1"/>
    <property type="molecule type" value="Genomic_DNA"/>
</dbReference>
<feature type="region of interest" description="Disordered" evidence="1">
    <location>
        <begin position="60"/>
        <end position="133"/>
    </location>
</feature>
<dbReference type="Proteomes" id="UP000242450">
    <property type="component" value="Chromosome 10"/>
</dbReference>
<evidence type="ECO:0000313" key="3">
    <source>
        <dbReference type="Proteomes" id="UP000242450"/>
    </source>
</evidence>
<keyword evidence="3" id="KW-1185">Reference proteome</keyword>
<reference evidence="2 3" key="1">
    <citation type="journal article" date="2018" name="Mol. Genet. Genomics">
        <title>The red deer Cervus elaphus genome CerEla1.0: sequencing, annotating, genes, and chromosomes.</title>
        <authorList>
            <person name="Bana N.A."/>
            <person name="Nyiri A."/>
            <person name="Nagy J."/>
            <person name="Frank K."/>
            <person name="Nagy T."/>
            <person name="Steger V."/>
            <person name="Schiller M."/>
            <person name="Lakatos P."/>
            <person name="Sugar L."/>
            <person name="Horn P."/>
            <person name="Barta E."/>
            <person name="Orosz L."/>
        </authorList>
    </citation>
    <scope>NUCLEOTIDE SEQUENCE [LARGE SCALE GENOMIC DNA]</scope>
    <source>
        <strain evidence="2">Hungarian</strain>
    </source>
</reference>
<comment type="caution">
    <text evidence="2">The sequence shown here is derived from an EMBL/GenBank/DDBJ whole genome shotgun (WGS) entry which is preliminary data.</text>
</comment>